<evidence type="ECO:0000256" key="1">
    <source>
        <dbReference type="SAM" id="MobiDB-lite"/>
    </source>
</evidence>
<dbReference type="EMBL" id="JBDGHN010000007">
    <property type="protein sequence ID" value="MEN2752355.1"/>
    <property type="molecule type" value="Genomic_DNA"/>
</dbReference>
<dbReference type="Proteomes" id="UP001461960">
    <property type="component" value="Unassembled WGS sequence"/>
</dbReference>
<reference evidence="2 3" key="1">
    <citation type="submission" date="2024-05" db="EMBL/GenBank/DDBJ databases">
        <authorList>
            <person name="Kim H.-Y."/>
            <person name="Kim E."/>
            <person name="Cai Y."/>
            <person name="Yang S.-M."/>
            <person name="Lee W."/>
        </authorList>
    </citation>
    <scope>NUCLEOTIDE SEQUENCE [LARGE SCALE GENOMIC DNA]</scope>
    <source>
        <strain evidence="2 3">FBL11</strain>
    </source>
</reference>
<comment type="caution">
    <text evidence="2">The sequence shown here is derived from an EMBL/GenBank/DDBJ whole genome shotgun (WGS) entry which is preliminary data.</text>
</comment>
<name>A0ABU9XAA8_9GAMM</name>
<sequence>MQFSPDCSGYPAWLGELQWLGLEWRAEQATHQTLANASPRPADMSEKQDWLLTTL</sequence>
<evidence type="ECO:0000313" key="3">
    <source>
        <dbReference type="Proteomes" id="UP001461960"/>
    </source>
</evidence>
<evidence type="ECO:0000313" key="2">
    <source>
        <dbReference type="EMBL" id="MEN2752355.1"/>
    </source>
</evidence>
<proteinExistence type="predicted"/>
<feature type="region of interest" description="Disordered" evidence="1">
    <location>
        <begin position="32"/>
        <end position="55"/>
    </location>
</feature>
<dbReference type="RefSeq" id="WP_299221596.1">
    <property type="nucleotide sequence ID" value="NZ_JBDGHN010000007.1"/>
</dbReference>
<keyword evidence="3" id="KW-1185">Reference proteome</keyword>
<organism evidence="2 3">
    <name type="scientific">Psychrobacter saeujeotis</name>
    <dbReference type="NCBI Taxonomy" id="3143436"/>
    <lineage>
        <taxon>Bacteria</taxon>
        <taxon>Pseudomonadati</taxon>
        <taxon>Pseudomonadota</taxon>
        <taxon>Gammaproteobacteria</taxon>
        <taxon>Moraxellales</taxon>
        <taxon>Moraxellaceae</taxon>
        <taxon>Psychrobacter</taxon>
    </lineage>
</organism>
<protein>
    <submittedName>
        <fullName evidence="2">Uncharacterized protein</fullName>
    </submittedName>
</protein>
<gene>
    <name evidence="2" type="ORF">AAIR29_12020</name>
</gene>
<accession>A0ABU9XAA8</accession>